<feature type="active site" description="Proton acceptor" evidence="9">
    <location>
        <position position="317"/>
    </location>
</feature>
<evidence type="ECO:0000313" key="13">
    <source>
        <dbReference type="Proteomes" id="UP000289166"/>
    </source>
</evidence>
<evidence type="ECO:0000256" key="5">
    <source>
        <dbReference type="ARBA" id="ARBA00014165"/>
    </source>
</evidence>
<keyword evidence="6 8" id="KW-0413">Isomerase</keyword>
<dbReference type="UniPathway" id="UPA00242"/>
<evidence type="ECO:0000256" key="8">
    <source>
        <dbReference type="PIRNR" id="PIRNR005096"/>
    </source>
</evidence>
<dbReference type="EC" id="5.1.3.3" evidence="4 8"/>
<evidence type="ECO:0000256" key="10">
    <source>
        <dbReference type="PIRSR" id="PIRSR005096-2"/>
    </source>
</evidence>
<dbReference type="InterPro" id="IPR018052">
    <property type="entry name" value="Ald1_epimerase_CS"/>
</dbReference>
<accession>A0A4Q0I396</accession>
<dbReference type="PROSITE" id="PS00545">
    <property type="entry name" value="ALDOSE_1_EPIMERASE"/>
    <property type="match status" value="1"/>
</dbReference>
<dbReference type="NCBIfam" id="NF008277">
    <property type="entry name" value="PRK11055.1"/>
    <property type="match status" value="1"/>
</dbReference>
<dbReference type="GO" id="GO:0006006">
    <property type="term" value="P:glucose metabolic process"/>
    <property type="evidence" value="ECO:0007669"/>
    <property type="project" value="TreeGrafter"/>
</dbReference>
<feature type="binding site" evidence="11">
    <location>
        <begin position="80"/>
        <end position="81"/>
    </location>
    <ligand>
        <name>beta-D-galactose</name>
        <dbReference type="ChEBI" id="CHEBI:27667"/>
    </ligand>
</feature>
<dbReference type="EMBL" id="RLII01000023">
    <property type="protein sequence ID" value="RXE58165.1"/>
    <property type="molecule type" value="Genomic_DNA"/>
</dbReference>
<feature type="binding site" evidence="11">
    <location>
        <begin position="180"/>
        <end position="182"/>
    </location>
    <ligand>
        <name>beta-D-galactose</name>
        <dbReference type="ChEBI" id="CHEBI:27667"/>
    </ligand>
</feature>
<keyword evidence="7 8" id="KW-0119">Carbohydrate metabolism</keyword>
<dbReference type="InterPro" id="IPR047215">
    <property type="entry name" value="Galactose_mutarotase-like"/>
</dbReference>
<dbReference type="SUPFAM" id="SSF74650">
    <property type="entry name" value="Galactose mutarotase-like"/>
    <property type="match status" value="1"/>
</dbReference>
<dbReference type="Proteomes" id="UP000289166">
    <property type="component" value="Unassembled WGS sequence"/>
</dbReference>
<evidence type="ECO:0000313" key="12">
    <source>
        <dbReference type="EMBL" id="RXE58165.1"/>
    </source>
</evidence>
<dbReference type="AlphaFoldDB" id="A0A4Q0I396"/>
<comment type="similarity">
    <text evidence="3 8">Belongs to the aldose epimerase family.</text>
</comment>
<dbReference type="GO" id="GO:0030246">
    <property type="term" value="F:carbohydrate binding"/>
    <property type="evidence" value="ECO:0007669"/>
    <property type="project" value="InterPro"/>
</dbReference>
<dbReference type="InterPro" id="IPR014718">
    <property type="entry name" value="GH-type_carb-bd"/>
</dbReference>
<dbReference type="Gene3D" id="2.70.98.10">
    <property type="match status" value="1"/>
</dbReference>
<protein>
    <recommendedName>
        <fullName evidence="5 8">Aldose 1-epimerase</fullName>
        <ecNumber evidence="4 8">5.1.3.3</ecNumber>
    </recommendedName>
</protein>
<dbReference type="PANTHER" id="PTHR10091:SF0">
    <property type="entry name" value="GALACTOSE MUTAROTASE"/>
    <property type="match status" value="1"/>
</dbReference>
<dbReference type="OrthoDB" id="9779408at2"/>
<dbReference type="PANTHER" id="PTHR10091">
    <property type="entry name" value="ALDOSE-1-EPIMERASE"/>
    <property type="match status" value="1"/>
</dbReference>
<evidence type="ECO:0000256" key="1">
    <source>
        <dbReference type="ARBA" id="ARBA00001614"/>
    </source>
</evidence>
<evidence type="ECO:0000256" key="3">
    <source>
        <dbReference type="ARBA" id="ARBA00006206"/>
    </source>
</evidence>
<dbReference type="InterPro" id="IPR008183">
    <property type="entry name" value="Aldose_1/G6P_1-epimerase"/>
</dbReference>
<organism evidence="12 13">
    <name type="scientific">Acetivibrio mesophilus</name>
    <dbReference type="NCBI Taxonomy" id="2487273"/>
    <lineage>
        <taxon>Bacteria</taxon>
        <taxon>Bacillati</taxon>
        <taxon>Bacillota</taxon>
        <taxon>Clostridia</taxon>
        <taxon>Eubacteriales</taxon>
        <taxon>Oscillospiraceae</taxon>
        <taxon>Acetivibrio</taxon>
    </lineage>
</organism>
<dbReference type="RefSeq" id="WP_069195958.1">
    <property type="nucleotide sequence ID" value="NZ_RLII01000023.1"/>
</dbReference>
<evidence type="ECO:0000256" key="6">
    <source>
        <dbReference type="ARBA" id="ARBA00023235"/>
    </source>
</evidence>
<evidence type="ECO:0000256" key="9">
    <source>
        <dbReference type="PIRSR" id="PIRSR005096-1"/>
    </source>
</evidence>
<comment type="catalytic activity">
    <reaction evidence="1 8">
        <text>alpha-D-glucose = beta-D-glucose</text>
        <dbReference type="Rhea" id="RHEA:10264"/>
        <dbReference type="ChEBI" id="CHEBI:15903"/>
        <dbReference type="ChEBI" id="CHEBI:17925"/>
        <dbReference type="EC" id="5.1.3.3"/>
    </reaction>
</comment>
<dbReference type="PIRSF" id="PIRSF005096">
    <property type="entry name" value="GALM"/>
    <property type="match status" value="1"/>
</dbReference>
<feature type="active site" description="Proton donor" evidence="9">
    <location>
        <position position="180"/>
    </location>
</feature>
<dbReference type="Pfam" id="PF01263">
    <property type="entry name" value="Aldose_epim"/>
    <property type="match status" value="1"/>
</dbReference>
<sequence>MAILREKFIDGCDNKDIDIFVLSNKNGMTVKITNFGGTITSMLVPDRNGKFDDVVLGYDRLEDYFENAPYFGAIIGRHANRIENSRFEIKGTEYILNNNEGRNHLHGGNKGFHKVIWEAETVIIDNRECLKLTYLSKDGEENYPGNLKTTVTYSLGEDNSLRIDYFAVSDKDTVINLTNHAYFNLSGHGSGEITNHQLKLYSDKYTPVNEECLPTGEILEVSGTPLDFTSMKPIGIGLLSDDIQIKLGNGYDHNWVLKVSGTAPEKVAELYDPESGRFLEVYTTKPGIQFYSGNNLCGDKEAKDKIRYRKWGGLCLETQYFPNSLKHKHFPSPVFNAGKEYKHTTIYRFLTQ</sequence>
<evidence type="ECO:0000256" key="7">
    <source>
        <dbReference type="ARBA" id="ARBA00023277"/>
    </source>
</evidence>
<dbReference type="InterPro" id="IPR011013">
    <property type="entry name" value="Gal_mutarotase_sf_dom"/>
</dbReference>
<dbReference type="CDD" id="cd09019">
    <property type="entry name" value="galactose_mutarotase_like"/>
    <property type="match status" value="1"/>
</dbReference>
<evidence type="ECO:0000256" key="11">
    <source>
        <dbReference type="PIRSR" id="PIRSR005096-3"/>
    </source>
</evidence>
<comment type="caution">
    <text evidence="12">The sequence shown here is derived from an EMBL/GenBank/DDBJ whole genome shotgun (WGS) entry which is preliminary data.</text>
</comment>
<gene>
    <name evidence="12" type="ORF">EFD62_13795</name>
</gene>
<keyword evidence="13" id="KW-1185">Reference proteome</keyword>
<comment type="pathway">
    <text evidence="2 8">Carbohydrate metabolism; hexose metabolism.</text>
</comment>
<evidence type="ECO:0000256" key="2">
    <source>
        <dbReference type="ARBA" id="ARBA00005028"/>
    </source>
</evidence>
<reference evidence="13" key="1">
    <citation type="submission" date="2018-11" db="EMBL/GenBank/DDBJ databases">
        <title>Genome sequencing of a novel mesophilic and cellulolytic organism within the genus Hungateiclostridium.</title>
        <authorList>
            <person name="Rettenmaier R."/>
            <person name="Liebl W."/>
            <person name="Zverlov V."/>
        </authorList>
    </citation>
    <scope>NUCLEOTIDE SEQUENCE [LARGE SCALE GENOMIC DNA]</scope>
    <source>
        <strain evidence="13">N2K1</strain>
    </source>
</reference>
<dbReference type="GO" id="GO:0004034">
    <property type="term" value="F:aldose 1-epimerase activity"/>
    <property type="evidence" value="ECO:0007669"/>
    <property type="project" value="UniProtKB-EC"/>
</dbReference>
<name>A0A4Q0I396_9FIRM</name>
<proteinExistence type="inferred from homology"/>
<dbReference type="InterPro" id="IPR015443">
    <property type="entry name" value="Aldose_1-epimerase"/>
</dbReference>
<evidence type="ECO:0000256" key="4">
    <source>
        <dbReference type="ARBA" id="ARBA00013185"/>
    </source>
</evidence>
<dbReference type="GO" id="GO:0033499">
    <property type="term" value="P:galactose catabolic process via UDP-galactose, Leloir pathway"/>
    <property type="evidence" value="ECO:0007669"/>
    <property type="project" value="TreeGrafter"/>
</dbReference>
<feature type="binding site" evidence="10">
    <location>
        <position position="252"/>
    </location>
    <ligand>
        <name>beta-D-galactose</name>
        <dbReference type="ChEBI" id="CHEBI:27667"/>
    </ligand>
</feature>